<accession>A0ABR1Z5E6</accession>
<keyword evidence="3" id="KW-1185">Reference proteome</keyword>
<comment type="caution">
    <text evidence="2">The sequence shown here is derived from an EMBL/GenBank/DDBJ whole genome shotgun (WGS) entry which is preliminary data.</text>
</comment>
<organism evidence="2 3">
    <name type="scientific">Phyllosticta capitalensis</name>
    <dbReference type="NCBI Taxonomy" id="121624"/>
    <lineage>
        <taxon>Eukaryota</taxon>
        <taxon>Fungi</taxon>
        <taxon>Dikarya</taxon>
        <taxon>Ascomycota</taxon>
        <taxon>Pezizomycotina</taxon>
        <taxon>Dothideomycetes</taxon>
        <taxon>Dothideomycetes incertae sedis</taxon>
        <taxon>Botryosphaeriales</taxon>
        <taxon>Phyllostictaceae</taxon>
        <taxon>Phyllosticta</taxon>
    </lineage>
</organism>
<feature type="region of interest" description="Disordered" evidence="1">
    <location>
        <begin position="121"/>
        <end position="148"/>
    </location>
</feature>
<evidence type="ECO:0000313" key="2">
    <source>
        <dbReference type="EMBL" id="KAK8247432.1"/>
    </source>
</evidence>
<evidence type="ECO:0000313" key="3">
    <source>
        <dbReference type="Proteomes" id="UP001492380"/>
    </source>
</evidence>
<evidence type="ECO:0000256" key="1">
    <source>
        <dbReference type="SAM" id="MobiDB-lite"/>
    </source>
</evidence>
<dbReference type="Proteomes" id="UP001492380">
    <property type="component" value="Unassembled WGS sequence"/>
</dbReference>
<protein>
    <submittedName>
        <fullName evidence="2">Uncharacterized protein</fullName>
    </submittedName>
</protein>
<dbReference type="EMBL" id="JBBWRZ010000001">
    <property type="protein sequence ID" value="KAK8247432.1"/>
    <property type="molecule type" value="Genomic_DNA"/>
</dbReference>
<sequence>MVDFEPSRRLLSSRLFSTGLGMSSARVIVVVASRNRHGRRECLLFNLLPSQLNMVEPRGINLLSCSSSYPLHQPASKRTNKRTNWKPRQWLHHHPSLSLAINLPFALLSLSQIRHPRELEKTSFRRATHPPTCRSSPSKPRKRSAGEKAREWLLSTPNNDKPCHASRYHVCAAHKKAWKCSTMRAKSTWTLTDGPKSRWIWIKEARSSIRYGFCGQAGWVGRSEYISTTTICSLQKKMSLSLERTGFPLLHRTCMSGCLGMWMFSSCAKRRWQARLPM</sequence>
<proteinExistence type="predicted"/>
<reference evidence="2 3" key="1">
    <citation type="submission" date="2024-04" db="EMBL/GenBank/DDBJ databases">
        <title>Phyllosticta paracitricarpa is synonymous to the EU quarantine fungus P. citricarpa based on phylogenomic analyses.</title>
        <authorList>
            <consortium name="Lawrence Berkeley National Laboratory"/>
            <person name="Van Ingen-Buijs V.A."/>
            <person name="Van Westerhoven A.C."/>
            <person name="Haridas S."/>
            <person name="Skiadas P."/>
            <person name="Martin F."/>
            <person name="Groenewald J.Z."/>
            <person name="Crous P.W."/>
            <person name="Seidl M.F."/>
        </authorList>
    </citation>
    <scope>NUCLEOTIDE SEQUENCE [LARGE SCALE GENOMIC DNA]</scope>
    <source>
        <strain evidence="2 3">CBS 123374</strain>
    </source>
</reference>
<name>A0ABR1Z5E6_9PEZI</name>
<gene>
    <name evidence="2" type="ORF">HDK90DRAFT_42068</name>
</gene>